<keyword evidence="3" id="KW-1185">Reference proteome</keyword>
<dbReference type="EMBL" id="CAJNOI010000096">
    <property type="protein sequence ID" value="CAF1051353.1"/>
    <property type="molecule type" value="Genomic_DNA"/>
</dbReference>
<proteinExistence type="predicted"/>
<evidence type="ECO:0000313" key="2">
    <source>
        <dbReference type="EMBL" id="CAF1051353.1"/>
    </source>
</evidence>
<evidence type="ECO:0000313" key="3">
    <source>
        <dbReference type="Proteomes" id="UP000663832"/>
    </source>
</evidence>
<name>A0A814KGL1_9BILA</name>
<protein>
    <submittedName>
        <fullName evidence="2">Uncharacterized protein</fullName>
    </submittedName>
</protein>
<dbReference type="Proteomes" id="UP000663832">
    <property type="component" value="Unassembled WGS sequence"/>
</dbReference>
<gene>
    <name evidence="2" type="ORF">BJG266_LOCUS18635</name>
    <name evidence="1" type="ORF">QVE165_LOCUS15557</name>
</gene>
<accession>A0A814KGL1</accession>
<dbReference type="AlphaFoldDB" id="A0A814KGL1"/>
<dbReference type="EMBL" id="CAJNOM010000085">
    <property type="protein sequence ID" value="CAF1012726.1"/>
    <property type="molecule type" value="Genomic_DNA"/>
</dbReference>
<organism evidence="2 4">
    <name type="scientific">Adineta steineri</name>
    <dbReference type="NCBI Taxonomy" id="433720"/>
    <lineage>
        <taxon>Eukaryota</taxon>
        <taxon>Metazoa</taxon>
        <taxon>Spiralia</taxon>
        <taxon>Gnathifera</taxon>
        <taxon>Rotifera</taxon>
        <taxon>Eurotatoria</taxon>
        <taxon>Bdelloidea</taxon>
        <taxon>Adinetida</taxon>
        <taxon>Adinetidae</taxon>
        <taxon>Adineta</taxon>
    </lineage>
</organism>
<sequence>MSSNNTIQEIVSKWEDTTESANTSEVKQETVIKSDDTVEIATKIGDLKEVKQDNSIVKCKGGPECQT</sequence>
<evidence type="ECO:0000313" key="4">
    <source>
        <dbReference type="Proteomes" id="UP000663877"/>
    </source>
</evidence>
<evidence type="ECO:0000313" key="1">
    <source>
        <dbReference type="EMBL" id="CAF1012726.1"/>
    </source>
</evidence>
<comment type="caution">
    <text evidence="2">The sequence shown here is derived from an EMBL/GenBank/DDBJ whole genome shotgun (WGS) entry which is preliminary data.</text>
</comment>
<reference evidence="2" key="1">
    <citation type="submission" date="2021-02" db="EMBL/GenBank/DDBJ databases">
        <authorList>
            <person name="Nowell W R."/>
        </authorList>
    </citation>
    <scope>NUCLEOTIDE SEQUENCE</scope>
</reference>
<dbReference type="Proteomes" id="UP000663877">
    <property type="component" value="Unassembled WGS sequence"/>
</dbReference>